<comment type="caution">
    <text evidence="2">The sequence shown here is derived from an EMBL/GenBank/DDBJ whole genome shotgun (WGS) entry which is preliminary data.</text>
</comment>
<dbReference type="EMBL" id="MFTP01000025">
    <property type="protein sequence ID" value="OGI64916.1"/>
    <property type="molecule type" value="Genomic_DNA"/>
</dbReference>
<protein>
    <submittedName>
        <fullName evidence="2">Uncharacterized protein</fullName>
    </submittedName>
</protein>
<gene>
    <name evidence="2" type="ORF">A2647_05235</name>
</gene>
<evidence type="ECO:0000313" key="3">
    <source>
        <dbReference type="Proteomes" id="UP000177370"/>
    </source>
</evidence>
<reference evidence="2 3" key="1">
    <citation type="journal article" date="2016" name="Nat. Commun.">
        <title>Thousands of microbial genomes shed light on interconnected biogeochemical processes in an aquifer system.</title>
        <authorList>
            <person name="Anantharaman K."/>
            <person name="Brown C.T."/>
            <person name="Hug L.A."/>
            <person name="Sharon I."/>
            <person name="Castelle C.J."/>
            <person name="Probst A.J."/>
            <person name="Thomas B.C."/>
            <person name="Singh A."/>
            <person name="Wilkins M.J."/>
            <person name="Karaoz U."/>
            <person name="Brodie E.L."/>
            <person name="Williams K.H."/>
            <person name="Hubbard S.S."/>
            <person name="Banfield J.F."/>
        </authorList>
    </citation>
    <scope>NUCLEOTIDE SEQUENCE [LARGE SCALE GENOMIC DNA]</scope>
</reference>
<evidence type="ECO:0000313" key="2">
    <source>
        <dbReference type="EMBL" id="OGI64916.1"/>
    </source>
</evidence>
<feature type="transmembrane region" description="Helical" evidence="1">
    <location>
        <begin position="39"/>
        <end position="57"/>
    </location>
</feature>
<keyword evidence="1" id="KW-1133">Transmembrane helix</keyword>
<evidence type="ECO:0000256" key="1">
    <source>
        <dbReference type="SAM" id="Phobius"/>
    </source>
</evidence>
<sequence length="71" mass="8093">MDWRPVMFFYAKTTSWVAIPLILAVLLGKYASRSTGNELLFFLILLVGFLITVCGIYKEIKEYKKTLDGGK</sequence>
<feature type="transmembrane region" description="Helical" evidence="1">
    <location>
        <begin position="7"/>
        <end position="27"/>
    </location>
</feature>
<dbReference type="Proteomes" id="UP000177370">
    <property type="component" value="Unassembled WGS sequence"/>
</dbReference>
<proteinExistence type="predicted"/>
<organism evidence="2 3">
    <name type="scientific">Candidatus Nomurabacteria bacterium RIFCSPHIGHO2_01_FULL_40_24b</name>
    <dbReference type="NCBI Taxonomy" id="1801739"/>
    <lineage>
        <taxon>Bacteria</taxon>
        <taxon>Candidatus Nomuraibacteriota</taxon>
    </lineage>
</organism>
<dbReference type="AlphaFoldDB" id="A0A1F6V607"/>
<keyword evidence="1" id="KW-0812">Transmembrane</keyword>
<name>A0A1F6V607_9BACT</name>
<keyword evidence="1" id="KW-0472">Membrane</keyword>
<accession>A0A1F6V607</accession>